<dbReference type="RefSeq" id="YP_009903615.1">
    <property type="nucleotide sequence ID" value="NC_049849.1"/>
</dbReference>
<dbReference type="Proteomes" id="UP000320799">
    <property type="component" value="Segment"/>
</dbReference>
<accession>A0A514CSI4</accession>
<organism evidence="1 2">
    <name type="scientific">Achromobacter phage Motura</name>
    <dbReference type="NCBI Taxonomy" id="2591403"/>
    <lineage>
        <taxon>Viruses</taxon>
        <taxon>Duplodnaviria</taxon>
        <taxon>Heunggongvirae</taxon>
        <taxon>Uroviricota</taxon>
        <taxon>Caudoviricetes</taxon>
        <taxon>Moturavirus</taxon>
        <taxon>Moturavirus motura</taxon>
    </lineage>
</organism>
<evidence type="ECO:0000313" key="2">
    <source>
        <dbReference type="Proteomes" id="UP000320799"/>
    </source>
</evidence>
<dbReference type="SUPFAM" id="SSF51713">
    <property type="entry name" value="tRNA-guanine transglycosylase"/>
    <property type="match status" value="1"/>
</dbReference>
<sequence>MKNKKQVATVEHVGYDLMPAAVDFFDTFESVGVKYGNNKQSKWWTRDLRDGVHVFYLPDRTLYRGRAGATQSCIASVEVDEFLEYSLLSNPELYSSWGLRYAMISPPHMGFKPAPVRNPHIRLFADSGGFQIRQGVTDFIDPNTLVDFYNKTTDIGIGLDVPMHPLLYPKMLQRMAHVTCMNGEYIKKQLNPGVMLYDLNHGMDLVDRKAFLDVTEKYEPLDGISLAGTSSNARGEYGVSAHIVNGVVGIAYVLARSAKRYRTAHILGTTTPFYMFVFNVMTRGKFFPHITSDSSTYAQAAIMNTHLMGIPGINMLRRNPMPKTDLSTLPCSCPICHMTKYTQSYVINNRSNMIHSIWYYVQMMRYTEHLADEFLAGRTKDLEILKVLGPSTFSPVHMKGTMRFLRDLIEHGYNKAYANSKDFIHSMLGKKTTTNLFGGERSAGVLHGDAERTDRILTSYETYHKKTGVKKRK</sequence>
<dbReference type="EMBL" id="MN094788">
    <property type="protein sequence ID" value="QDH83434.1"/>
    <property type="molecule type" value="Genomic_DNA"/>
</dbReference>
<keyword evidence="2" id="KW-1185">Reference proteome</keyword>
<dbReference type="KEGG" id="vg:56135891"/>
<evidence type="ECO:0000313" key="1">
    <source>
        <dbReference type="EMBL" id="QDH83434.1"/>
    </source>
</evidence>
<dbReference type="GO" id="GO:0006400">
    <property type="term" value="P:tRNA modification"/>
    <property type="evidence" value="ECO:0007669"/>
    <property type="project" value="InterPro"/>
</dbReference>
<name>A0A514CSI4_9CAUD</name>
<dbReference type="InterPro" id="IPR036511">
    <property type="entry name" value="TGT-like_sf"/>
</dbReference>
<dbReference type="Gene3D" id="3.20.20.105">
    <property type="entry name" value="Queuine tRNA-ribosyltransferase-like"/>
    <property type="match status" value="1"/>
</dbReference>
<dbReference type="GeneID" id="56135891"/>
<protein>
    <submittedName>
        <fullName evidence="1">tRNA guanine transglycosylase</fullName>
    </submittedName>
</protein>
<reference evidence="1 2" key="1">
    <citation type="submission" date="2019-06" db="EMBL/GenBank/DDBJ databases">
        <authorList>
            <person name="Kincaid V.D."/>
            <person name="Fuller A."/>
            <person name="Hodges K."/>
            <person name="Bansal M."/>
            <person name="Essig J."/>
            <person name="Johnson A."/>
        </authorList>
    </citation>
    <scope>NUCLEOTIDE SEQUENCE [LARGE SCALE GENOMIC DNA]</scope>
</reference>
<proteinExistence type="predicted"/>